<keyword evidence="3" id="KW-0328">Glycosyltransferase</keyword>
<dbReference type="Pfam" id="PF00862">
    <property type="entry name" value="GT-B_Sucrose_synth"/>
    <property type="match status" value="1"/>
</dbReference>
<evidence type="ECO:0000256" key="2">
    <source>
        <dbReference type="ARBA" id="ARBA00012536"/>
    </source>
</evidence>
<dbReference type="InterPro" id="IPR012821">
    <property type="entry name" value="Sucrose_P_synth_Pase-like_dom"/>
</dbReference>
<dbReference type="SFLD" id="SFLDS00003">
    <property type="entry name" value="Haloacid_Dehalogenase"/>
    <property type="match status" value="1"/>
</dbReference>
<comment type="caution">
    <text evidence="9">The sequence shown here is derived from an EMBL/GenBank/DDBJ whole genome shotgun (WGS) entry which is preliminary data.</text>
</comment>
<proteinExistence type="inferred from homology"/>
<dbReference type="GO" id="GO:0016791">
    <property type="term" value="F:phosphatase activity"/>
    <property type="evidence" value="ECO:0007669"/>
    <property type="project" value="UniProtKB-ARBA"/>
</dbReference>
<feature type="domain" description="Sucrose synthase first GT-B" evidence="7">
    <location>
        <begin position="13"/>
        <end position="216"/>
    </location>
</feature>
<dbReference type="InterPro" id="IPR044161">
    <property type="entry name" value="SPS"/>
</dbReference>
<dbReference type="Gene3D" id="3.90.1070.10">
    <property type="match status" value="1"/>
</dbReference>
<dbReference type="SUPFAM" id="SSF53756">
    <property type="entry name" value="UDP-Glycosyltransferase/glycogen phosphorylase"/>
    <property type="match status" value="1"/>
</dbReference>
<evidence type="ECO:0000256" key="4">
    <source>
        <dbReference type="ARBA" id="ARBA00022679"/>
    </source>
</evidence>
<dbReference type="GO" id="GO:0046524">
    <property type="term" value="F:sucrose-phosphate synthase activity"/>
    <property type="evidence" value="ECO:0007669"/>
    <property type="project" value="UniProtKB-EC"/>
</dbReference>
<accession>D6SMT9</accession>
<gene>
    <name evidence="9" type="ORF">Dthio_PD3442</name>
</gene>
<evidence type="ECO:0000256" key="5">
    <source>
        <dbReference type="ARBA" id="ARBA00047471"/>
    </source>
</evidence>
<organism evidence="9 10">
    <name type="scientific">Desulfonatronospira thiodismutans ASO3-1</name>
    <dbReference type="NCBI Taxonomy" id="555779"/>
    <lineage>
        <taxon>Bacteria</taxon>
        <taxon>Pseudomonadati</taxon>
        <taxon>Thermodesulfobacteriota</taxon>
        <taxon>Desulfovibrionia</taxon>
        <taxon>Desulfovibrionales</taxon>
        <taxon>Desulfonatronovibrionaceae</taxon>
        <taxon>Desulfonatronospira</taxon>
    </lineage>
</organism>
<dbReference type="InterPro" id="IPR000368">
    <property type="entry name" value="Sucrose_synth_GT-B1"/>
</dbReference>
<dbReference type="InterPro" id="IPR012822">
    <property type="entry name" value="SucroseP_synth_GlycoTrfase_dom"/>
</dbReference>
<dbReference type="SUPFAM" id="SSF56784">
    <property type="entry name" value="HAD-like"/>
    <property type="match status" value="1"/>
</dbReference>
<evidence type="ECO:0000259" key="7">
    <source>
        <dbReference type="Pfam" id="PF00862"/>
    </source>
</evidence>
<dbReference type="NCBIfam" id="TIGR01484">
    <property type="entry name" value="HAD-SF-IIB"/>
    <property type="match status" value="1"/>
</dbReference>
<evidence type="ECO:0000313" key="9">
    <source>
        <dbReference type="EMBL" id="EFI36000.1"/>
    </source>
</evidence>
<dbReference type="InterPro" id="IPR006379">
    <property type="entry name" value="HAD-SF_hydro_IIB"/>
</dbReference>
<name>D6SMT9_9BACT</name>
<dbReference type="InterPro" id="IPR036412">
    <property type="entry name" value="HAD-like_sf"/>
</dbReference>
<dbReference type="Proteomes" id="UP000005496">
    <property type="component" value="Unassembled WGS sequence"/>
</dbReference>
<dbReference type="SFLD" id="SFLDG01140">
    <property type="entry name" value="C2.B:_Phosphomannomutase_and_P"/>
    <property type="match status" value="1"/>
</dbReference>
<keyword evidence="4" id="KW-0808">Transferase</keyword>
<feature type="domain" description="Sucrose phosphatase-like" evidence="8">
    <location>
        <begin position="473"/>
        <end position="709"/>
    </location>
</feature>
<dbReference type="EC" id="2.4.1.14" evidence="2"/>
<dbReference type="RefSeq" id="WP_008869128.1">
    <property type="nucleotide sequence ID" value="NZ_ACJN02000001.1"/>
</dbReference>
<dbReference type="PANTHER" id="PTHR46039">
    <property type="entry name" value="SUCROSE-PHOSPHATE SYNTHASE 3-RELATED"/>
    <property type="match status" value="1"/>
</dbReference>
<comment type="similarity">
    <text evidence="1">Belongs to the glycosyltransferase 1 family.</text>
</comment>
<dbReference type="PANTHER" id="PTHR46039:SF5">
    <property type="entry name" value="SUCROSE-PHOSPHATE SYNTHASE 3-RELATED"/>
    <property type="match status" value="1"/>
</dbReference>
<evidence type="ECO:0000259" key="8">
    <source>
        <dbReference type="Pfam" id="PF05116"/>
    </source>
</evidence>
<protein>
    <recommendedName>
        <fullName evidence="2">sucrose-phosphate synthase</fullName>
        <ecNumber evidence="2">2.4.1.14</ecNumber>
    </recommendedName>
</protein>
<comment type="catalytic activity">
    <reaction evidence="5">
        <text>beta-D-fructose 6-phosphate + UDP-alpha-D-glucose = sucrose 6(F)-phosphate + UDP + H(+)</text>
        <dbReference type="Rhea" id="RHEA:22172"/>
        <dbReference type="ChEBI" id="CHEBI:15378"/>
        <dbReference type="ChEBI" id="CHEBI:57634"/>
        <dbReference type="ChEBI" id="CHEBI:57723"/>
        <dbReference type="ChEBI" id="CHEBI:58223"/>
        <dbReference type="ChEBI" id="CHEBI:58885"/>
        <dbReference type="EC" id="2.4.1.14"/>
    </reaction>
</comment>
<dbReference type="eggNOG" id="COG0561">
    <property type="taxonomic scope" value="Bacteria"/>
</dbReference>
<reference evidence="9" key="1">
    <citation type="submission" date="2010-05" db="EMBL/GenBank/DDBJ databases">
        <title>The draft genome of Desulfonatronospira thiodismutans ASO3-1.</title>
        <authorList>
            <consortium name="US DOE Joint Genome Institute (JGI-PGF)"/>
            <person name="Lucas S."/>
            <person name="Copeland A."/>
            <person name="Lapidus A."/>
            <person name="Cheng J.-F."/>
            <person name="Bruce D."/>
            <person name="Goodwin L."/>
            <person name="Pitluck S."/>
            <person name="Chertkov O."/>
            <person name="Brettin T."/>
            <person name="Detter J.C."/>
            <person name="Han C."/>
            <person name="Land M.L."/>
            <person name="Hauser L."/>
            <person name="Kyrpides N."/>
            <person name="Mikhailova N."/>
            <person name="Muyzer G."/>
            <person name="Woyke T."/>
        </authorList>
    </citation>
    <scope>NUCLEOTIDE SEQUENCE [LARGE SCALE GENOMIC DNA]</scope>
    <source>
        <strain evidence="9">ASO3-1</strain>
    </source>
</reference>
<dbReference type="Gene3D" id="3.40.50.1000">
    <property type="entry name" value="HAD superfamily/HAD-like"/>
    <property type="match status" value="1"/>
</dbReference>
<dbReference type="Pfam" id="PF05116">
    <property type="entry name" value="S6PP"/>
    <property type="match status" value="1"/>
</dbReference>
<dbReference type="InterPro" id="IPR023214">
    <property type="entry name" value="HAD_sf"/>
</dbReference>
<dbReference type="EMBL" id="ACJN02000001">
    <property type="protein sequence ID" value="EFI36000.1"/>
    <property type="molecule type" value="Genomic_DNA"/>
</dbReference>
<dbReference type="CDD" id="cd03800">
    <property type="entry name" value="GT4_sucrose_synthase"/>
    <property type="match status" value="1"/>
</dbReference>
<dbReference type="SFLD" id="SFLDG01141">
    <property type="entry name" value="C2.B.1:_Sucrose_Phosphatase_Li"/>
    <property type="match status" value="1"/>
</dbReference>
<dbReference type="AlphaFoldDB" id="D6SMT9"/>
<dbReference type="eggNOG" id="COG0438">
    <property type="taxonomic scope" value="Bacteria"/>
</dbReference>
<evidence type="ECO:0000256" key="1">
    <source>
        <dbReference type="ARBA" id="ARBA00006530"/>
    </source>
</evidence>
<dbReference type="InterPro" id="IPR001296">
    <property type="entry name" value="Glyco_trans_1"/>
</dbReference>
<dbReference type="NCBIfam" id="TIGR02472">
    <property type="entry name" value="sucr_P_syn_N"/>
    <property type="match status" value="1"/>
</dbReference>
<keyword evidence="10" id="KW-1185">Reference proteome</keyword>
<dbReference type="Pfam" id="PF00534">
    <property type="entry name" value="Glycos_transf_1"/>
    <property type="match status" value="1"/>
</dbReference>
<evidence type="ECO:0000259" key="6">
    <source>
        <dbReference type="Pfam" id="PF00534"/>
    </source>
</evidence>
<dbReference type="Gene3D" id="3.40.50.2000">
    <property type="entry name" value="Glycogen Phosphorylase B"/>
    <property type="match status" value="2"/>
</dbReference>
<dbReference type="InterPro" id="IPR006380">
    <property type="entry name" value="SPP-like_dom"/>
</dbReference>
<dbReference type="NCBIfam" id="TIGR02471">
    <property type="entry name" value="sucr_syn_bact_C"/>
    <property type="match status" value="1"/>
</dbReference>
<feature type="domain" description="Glycosyl transferase family 1" evidence="6">
    <location>
        <begin position="254"/>
        <end position="425"/>
    </location>
</feature>
<evidence type="ECO:0000313" key="10">
    <source>
        <dbReference type="Proteomes" id="UP000005496"/>
    </source>
</evidence>
<evidence type="ECO:0000256" key="3">
    <source>
        <dbReference type="ARBA" id="ARBA00022676"/>
    </source>
</evidence>
<sequence>MTNIRRRKDGLYLVHLSIHGLVRGFDMELGRDSDTGGQVKYVVELARALGKNPRVARMDLLTRKVLDSKVDNSYGKTIEKLGDKANIVRIECGPKRYLRKEVLWPYLDEFTDKALQYFRRVGMVPDIIHGHYADAGLAGSKLAQHLGVPLIFTGHSLGRIKKQSLLEHGRNEATIESRYNMSTRIEAEEVALGNASLVITSTAQERDEQYKEYENYHPRRMRIIPPGIDLDRFYPYKSDQKKPRIAHELDRFLQKSNKPMVLALSRPDERKNITTLVEAFGESPELREAANLVIIAGNREDIVRMDKGPKRVLTRILMLVDKYDLYGQAAYPKKHAADDVPELYRYAAQRRGVFINPAMTEPFGLTLIEAGATGLPLVATDDGGPREIIGKCANGTLIDPLDKEAMVNALLALVRDRENWKKHSRAGIKGVKKYFSWDAHTKTYLREIQKLRPRRKEEEPRLPIIKSKLPVAEKVLITDIDNTLLGDHEGVKDLLDILSSMQEELVFGVATGRSLESTLNILAKENVPVPDILITSVGSEIYYGPNILKDHAWSRHIAYRWKPGAIAEVMKEVPGVQMQAQENQREFKLSYNYTPGKYPGIRYVRRLLRQKDLHAKMIHSHNQFLDFLPVRASKGLAIRYLCMKWGVDMKKVLVAGDSGNDREMLLGSMLGVIVGNYSQELKNMPVTSNVYFASDYYARGIIEGMQYFGFLEEG</sequence>